<sequence>MGADDVHLLPEPGNGEHLTEIDHIVEGDLHFVGRRRSRRARHDDHVRIRRFDCIIRCRQQVDVVRSRGDPATVFYGVILLVPDLNSVKFATVALNHRAHELAETREVGTIGQTTLTVIGSPSGRLCHAEEDLDILRGGGLDDRVKFAPRNRAVRSHMIFPRHLLANPGWTTGEVIGLKGILDQGQHAVAIDIIATDVRAVDERFGQRILRFAALKRLSVNLILVVLGILCAQASQQHAEVSTLLWLEFEAISLEVLHPVGFAGISIALLKRLRDWEAEHC</sequence>
<reference evidence="1" key="1">
    <citation type="submission" date="2020-02" db="EMBL/GenBank/DDBJ databases">
        <authorList>
            <person name="Meier V. D."/>
        </authorList>
    </citation>
    <scope>NUCLEOTIDE SEQUENCE</scope>
    <source>
        <strain evidence="1">AVDCRST_MAG93</strain>
    </source>
</reference>
<dbReference type="AlphaFoldDB" id="A0A6J4NRV1"/>
<gene>
    <name evidence="1" type="ORF">AVDCRST_MAG93-9934</name>
</gene>
<name>A0A6J4NRV1_9CHLR</name>
<organism evidence="1">
    <name type="scientific">uncultured Chloroflexia bacterium</name>
    <dbReference type="NCBI Taxonomy" id="1672391"/>
    <lineage>
        <taxon>Bacteria</taxon>
        <taxon>Bacillati</taxon>
        <taxon>Chloroflexota</taxon>
        <taxon>Chloroflexia</taxon>
        <taxon>environmental samples</taxon>
    </lineage>
</organism>
<proteinExistence type="predicted"/>
<protein>
    <submittedName>
        <fullName evidence="1">Uncharacterized protein</fullName>
    </submittedName>
</protein>
<evidence type="ECO:0000313" key="1">
    <source>
        <dbReference type="EMBL" id="CAA9395206.1"/>
    </source>
</evidence>
<accession>A0A6J4NRV1</accession>
<dbReference type="EMBL" id="CADCTR010003336">
    <property type="protein sequence ID" value="CAA9395206.1"/>
    <property type="molecule type" value="Genomic_DNA"/>
</dbReference>